<name>Q7P2S4_FUSVC</name>
<dbReference type="Gene3D" id="3.40.50.1820">
    <property type="entry name" value="alpha/beta hydrolase"/>
    <property type="match status" value="1"/>
</dbReference>
<evidence type="ECO:0000259" key="1">
    <source>
        <dbReference type="Pfam" id="PF07819"/>
    </source>
</evidence>
<dbReference type="GO" id="GO:0016788">
    <property type="term" value="F:hydrolase activity, acting on ester bonds"/>
    <property type="evidence" value="ECO:0007669"/>
    <property type="project" value="InterPro"/>
</dbReference>
<feature type="domain" description="GPI inositol-deacylase PGAP1-like alpha/beta" evidence="1">
    <location>
        <begin position="89"/>
        <end position="145"/>
    </location>
</feature>
<dbReference type="EMBL" id="AABF01000040">
    <property type="protein sequence ID" value="EAA24305.1"/>
    <property type="molecule type" value="Genomic_DNA"/>
</dbReference>
<comment type="caution">
    <text evidence="2">The sequence shown here is derived from an EMBL/GenBank/DDBJ whole genome shotgun (WGS) entry which is preliminary data.</text>
</comment>
<dbReference type="SUPFAM" id="SSF53474">
    <property type="entry name" value="alpha/beta-Hydrolases"/>
    <property type="match status" value="1"/>
</dbReference>
<reference evidence="2 3" key="1">
    <citation type="journal article" date="2003" name="Genome Res.">
        <title>Genome analysis of F. nucleatum sub spp vincentii and its comparison with the genome of F. nucleatum ATCC 25586.</title>
        <authorList>
            <person name="Kapatral V."/>
            <person name="Ivanova N."/>
            <person name="Anderson I."/>
            <person name="Reznik G."/>
            <person name="Bhattacharyya A."/>
            <person name="Gardner W.L."/>
            <person name="Mikhailova N."/>
            <person name="Lapidus A."/>
            <person name="Larsen N."/>
            <person name="D'Souza M."/>
            <person name="Walunas T."/>
            <person name="Haselkorn R."/>
            <person name="Overbeek R."/>
            <person name="Kyrpides N."/>
        </authorList>
    </citation>
    <scope>NUCLEOTIDE SEQUENCE [LARGE SCALE GENOMIC DNA]</scope>
    <source>
        <strain evidence="2 3">ATCC 49256</strain>
    </source>
</reference>
<dbReference type="Proteomes" id="UP000006454">
    <property type="component" value="Unassembled WGS sequence"/>
</dbReference>
<gene>
    <name evidence="2" type="ORF">FNV1321</name>
</gene>
<dbReference type="PANTHER" id="PTHR37946:SF1">
    <property type="entry name" value="SLL1969 PROTEIN"/>
    <property type="match status" value="1"/>
</dbReference>
<dbReference type="Pfam" id="PF07819">
    <property type="entry name" value="PGAP1"/>
    <property type="match status" value="1"/>
</dbReference>
<accession>Q7P2S4</accession>
<sequence>MKSFFKFFLKKILFYITLNSFKYDIINKIKRKKVFNMNYRIALVHGFFRNYKDMEDLENNLMNMGYTVDNLNFPLTFPPIERAIDILKEYLLSLKEKGINKQNEIVLIGFGFGGVLIRETLKLEEVKGIVDKIILLSSPINDSTLHRRLKRTFPFIDLIFKPLAIYAKTRRDRRRFDKDIEVGLIIGRESSGFFGKWLGEYNDGYIEMKDVNFPDAKDKILIPITHNELNKRIGTARYINNFIAKGKFRLE</sequence>
<dbReference type="PANTHER" id="PTHR37946">
    <property type="entry name" value="SLL1969 PROTEIN"/>
    <property type="match status" value="1"/>
</dbReference>
<evidence type="ECO:0000313" key="2">
    <source>
        <dbReference type="EMBL" id="EAA24305.1"/>
    </source>
</evidence>
<evidence type="ECO:0000313" key="3">
    <source>
        <dbReference type="Proteomes" id="UP000006454"/>
    </source>
</evidence>
<dbReference type="InterPro" id="IPR029058">
    <property type="entry name" value="AB_hydrolase_fold"/>
</dbReference>
<dbReference type="AlphaFoldDB" id="Q7P2S4"/>
<dbReference type="InterPro" id="IPR012908">
    <property type="entry name" value="PGAP1-ab_dom-like"/>
</dbReference>
<organism evidence="2 3">
    <name type="scientific">Fusobacterium vincentii ATCC 49256</name>
    <dbReference type="NCBI Taxonomy" id="209882"/>
    <lineage>
        <taxon>Bacteria</taxon>
        <taxon>Fusobacteriati</taxon>
        <taxon>Fusobacteriota</taxon>
        <taxon>Fusobacteriia</taxon>
        <taxon>Fusobacteriales</taxon>
        <taxon>Fusobacteriaceae</taxon>
        <taxon>Fusobacterium</taxon>
    </lineage>
</organism>
<proteinExistence type="predicted"/>
<protein>
    <recommendedName>
        <fullName evidence="1">GPI inositol-deacylase PGAP1-like alpha/beta domain-containing protein</fullName>
    </recommendedName>
</protein>